<gene>
    <name evidence="1" type="ORF">M2319_003426</name>
</gene>
<proteinExistence type="predicted"/>
<sequence length="121" mass="13686">MCDFNGFKEPEMVKTRPVIVVSPKLPYRSEIVAIVPISLTAPKHDYPYCYRLSKNYHPQEDDALPCWAKADLVLNLGLYRLSAFKTGRRKYTYPTLTPDDLAGVRRAVLCGLGLDRIAKSP</sequence>
<dbReference type="Proteomes" id="UP001209755">
    <property type="component" value="Unassembled WGS sequence"/>
</dbReference>
<comment type="caution">
    <text evidence="1">The sequence shown here is derived from an EMBL/GenBank/DDBJ whole genome shotgun (WGS) entry which is preliminary data.</text>
</comment>
<dbReference type="EMBL" id="JAOQNS010000010">
    <property type="protein sequence ID" value="MCW2309075.1"/>
    <property type="molecule type" value="Genomic_DNA"/>
</dbReference>
<organism evidence="1 2">
    <name type="scientific">Rhodobium gokarnense</name>
    <dbReference type="NCBI Taxonomy" id="364296"/>
    <lineage>
        <taxon>Bacteria</taxon>
        <taxon>Pseudomonadati</taxon>
        <taxon>Pseudomonadota</taxon>
        <taxon>Alphaproteobacteria</taxon>
        <taxon>Hyphomicrobiales</taxon>
        <taxon>Rhodobiaceae</taxon>
        <taxon>Rhodobium</taxon>
    </lineage>
</organism>
<protein>
    <submittedName>
        <fullName evidence="1">Uncharacterized protein YifN (PemK superfamily)</fullName>
    </submittedName>
</protein>
<dbReference type="Gene3D" id="2.30.30.110">
    <property type="match status" value="1"/>
</dbReference>
<evidence type="ECO:0000313" key="2">
    <source>
        <dbReference type="Proteomes" id="UP001209755"/>
    </source>
</evidence>
<dbReference type="InterPro" id="IPR011067">
    <property type="entry name" value="Plasmid_toxin/cell-grow_inhib"/>
</dbReference>
<name>A0ABT3HF99_9HYPH</name>
<reference evidence="2" key="1">
    <citation type="submission" date="2023-07" db="EMBL/GenBank/DDBJ databases">
        <title>Genome sequencing of Purple Non-Sulfur Bacteria from various extreme environments.</title>
        <authorList>
            <person name="Mayer M."/>
        </authorList>
    </citation>
    <scope>NUCLEOTIDE SEQUENCE [LARGE SCALE GENOMIC DNA]</scope>
    <source>
        <strain evidence="2">DSM 17935</strain>
    </source>
</reference>
<accession>A0ABT3HF99</accession>
<dbReference type="InterPro" id="IPR003477">
    <property type="entry name" value="PemK-like"/>
</dbReference>
<evidence type="ECO:0000313" key="1">
    <source>
        <dbReference type="EMBL" id="MCW2309075.1"/>
    </source>
</evidence>
<dbReference type="SUPFAM" id="SSF50118">
    <property type="entry name" value="Cell growth inhibitor/plasmid maintenance toxic component"/>
    <property type="match status" value="1"/>
</dbReference>
<keyword evidence="2" id="KW-1185">Reference proteome</keyword>
<dbReference type="Pfam" id="PF02452">
    <property type="entry name" value="PemK_toxin"/>
    <property type="match status" value="1"/>
</dbReference>